<keyword evidence="2" id="KW-1185">Reference proteome</keyword>
<name>A0A9R1UIC1_LACSA</name>
<dbReference type="Proteomes" id="UP000235145">
    <property type="component" value="Unassembled WGS sequence"/>
</dbReference>
<sequence length="90" mass="10613">METQNHLGNYYESCIRTKGNSIWDDMVKSWINLHQIRVIPFSTISRKLEGIPHIERHSTLYQIKVHKNCSVADRKLDITGLYDYICTYVI</sequence>
<comment type="caution">
    <text evidence="1">The sequence shown here is derived from an EMBL/GenBank/DDBJ whole genome shotgun (WGS) entry which is preliminary data.</text>
</comment>
<dbReference type="EMBL" id="NBSK02000009">
    <property type="protein sequence ID" value="KAJ0187664.1"/>
    <property type="molecule type" value="Genomic_DNA"/>
</dbReference>
<evidence type="ECO:0000313" key="2">
    <source>
        <dbReference type="Proteomes" id="UP000235145"/>
    </source>
</evidence>
<reference evidence="1 2" key="1">
    <citation type="journal article" date="2017" name="Nat. Commun.">
        <title>Genome assembly with in vitro proximity ligation data and whole-genome triplication in lettuce.</title>
        <authorList>
            <person name="Reyes-Chin-Wo S."/>
            <person name="Wang Z."/>
            <person name="Yang X."/>
            <person name="Kozik A."/>
            <person name="Arikit S."/>
            <person name="Song C."/>
            <person name="Xia L."/>
            <person name="Froenicke L."/>
            <person name="Lavelle D.O."/>
            <person name="Truco M.J."/>
            <person name="Xia R."/>
            <person name="Zhu S."/>
            <person name="Xu C."/>
            <person name="Xu H."/>
            <person name="Xu X."/>
            <person name="Cox K."/>
            <person name="Korf I."/>
            <person name="Meyers B.C."/>
            <person name="Michelmore R.W."/>
        </authorList>
    </citation>
    <scope>NUCLEOTIDE SEQUENCE [LARGE SCALE GENOMIC DNA]</scope>
    <source>
        <strain evidence="2">cv. Salinas</strain>
        <tissue evidence="1">Seedlings</tissue>
    </source>
</reference>
<protein>
    <submittedName>
        <fullName evidence="1">Uncharacterized protein</fullName>
    </submittedName>
</protein>
<proteinExistence type="predicted"/>
<evidence type="ECO:0000313" key="1">
    <source>
        <dbReference type="EMBL" id="KAJ0187664.1"/>
    </source>
</evidence>
<gene>
    <name evidence="1" type="ORF">LSAT_V11C900506260</name>
</gene>
<accession>A0A9R1UIC1</accession>
<organism evidence="1 2">
    <name type="scientific">Lactuca sativa</name>
    <name type="common">Garden lettuce</name>
    <dbReference type="NCBI Taxonomy" id="4236"/>
    <lineage>
        <taxon>Eukaryota</taxon>
        <taxon>Viridiplantae</taxon>
        <taxon>Streptophyta</taxon>
        <taxon>Embryophyta</taxon>
        <taxon>Tracheophyta</taxon>
        <taxon>Spermatophyta</taxon>
        <taxon>Magnoliopsida</taxon>
        <taxon>eudicotyledons</taxon>
        <taxon>Gunneridae</taxon>
        <taxon>Pentapetalae</taxon>
        <taxon>asterids</taxon>
        <taxon>campanulids</taxon>
        <taxon>Asterales</taxon>
        <taxon>Asteraceae</taxon>
        <taxon>Cichorioideae</taxon>
        <taxon>Cichorieae</taxon>
        <taxon>Lactucinae</taxon>
        <taxon>Lactuca</taxon>
    </lineage>
</organism>
<dbReference type="AlphaFoldDB" id="A0A9R1UIC1"/>